<sequence length="241" mass="26527">MERLTKPIAKAVTVPESQQEDRARAIRDSLRDAIVDRRLAPGTKLSEAEVGTLFDVSRTVVRDALQMLAFEGLVKTERNRGAFVSNPSPEEARQIFDSRRVIEAAIVAAAAPRLTPEDIDTFRAHIEEETRHKGERGPSARRAEIKASGDFHLLLARLSGNAILEKFMHELVARSSLVIALYGRTGVSSCGHDDHGDILEALERGDVEGATTAMLHHIGHIEADLDLREIEAMTLKDALLV</sequence>
<evidence type="ECO:0000256" key="2">
    <source>
        <dbReference type="ARBA" id="ARBA00023125"/>
    </source>
</evidence>
<dbReference type="SUPFAM" id="SSF46785">
    <property type="entry name" value="Winged helix' DNA-binding domain"/>
    <property type="match status" value="1"/>
</dbReference>
<dbReference type="SMART" id="SM00345">
    <property type="entry name" value="HTH_GNTR"/>
    <property type="match status" value="1"/>
</dbReference>
<dbReference type="EMBL" id="STGV01000001">
    <property type="protein sequence ID" value="THV25771.1"/>
    <property type="molecule type" value="Genomic_DNA"/>
</dbReference>
<protein>
    <submittedName>
        <fullName evidence="5">GntR family transcriptional regulator</fullName>
    </submittedName>
</protein>
<dbReference type="InterPro" id="IPR000524">
    <property type="entry name" value="Tscrpt_reg_HTH_GntR"/>
</dbReference>
<dbReference type="InterPro" id="IPR036390">
    <property type="entry name" value="WH_DNA-bd_sf"/>
</dbReference>
<dbReference type="PANTHER" id="PTHR43537">
    <property type="entry name" value="TRANSCRIPTIONAL REGULATOR, GNTR FAMILY"/>
    <property type="match status" value="1"/>
</dbReference>
<keyword evidence="6" id="KW-1185">Reference proteome</keyword>
<evidence type="ECO:0000256" key="3">
    <source>
        <dbReference type="ARBA" id="ARBA00023163"/>
    </source>
</evidence>
<reference evidence="5 6" key="1">
    <citation type="submission" date="2019-04" db="EMBL/GenBank/DDBJ databases">
        <title>Genome sequence of strain shin9-1.</title>
        <authorList>
            <person name="Gao J."/>
            <person name="Sun J."/>
        </authorList>
    </citation>
    <scope>NUCLEOTIDE SEQUENCE [LARGE SCALE GENOMIC DNA]</scope>
    <source>
        <strain evidence="6">shin9-1</strain>
    </source>
</reference>
<evidence type="ECO:0000259" key="4">
    <source>
        <dbReference type="PROSITE" id="PS50949"/>
    </source>
</evidence>
<dbReference type="AlphaFoldDB" id="A0A4S8P7Z3"/>
<gene>
    <name evidence="5" type="ORF">FAA97_06210</name>
</gene>
<dbReference type="RefSeq" id="WP_136597606.1">
    <property type="nucleotide sequence ID" value="NZ_STGV01000001.1"/>
</dbReference>
<dbReference type="Proteomes" id="UP000308828">
    <property type="component" value="Unassembled WGS sequence"/>
</dbReference>
<evidence type="ECO:0000256" key="1">
    <source>
        <dbReference type="ARBA" id="ARBA00023015"/>
    </source>
</evidence>
<dbReference type="InterPro" id="IPR036388">
    <property type="entry name" value="WH-like_DNA-bd_sf"/>
</dbReference>
<accession>A0A4S8P7Z3</accession>
<evidence type="ECO:0000313" key="6">
    <source>
        <dbReference type="Proteomes" id="UP000308828"/>
    </source>
</evidence>
<proteinExistence type="predicted"/>
<evidence type="ECO:0000313" key="5">
    <source>
        <dbReference type="EMBL" id="THV25771.1"/>
    </source>
</evidence>
<dbReference type="SMART" id="SM00895">
    <property type="entry name" value="FCD"/>
    <property type="match status" value="1"/>
</dbReference>
<dbReference type="OrthoDB" id="7618373at2"/>
<dbReference type="Gene3D" id="1.20.120.530">
    <property type="entry name" value="GntR ligand-binding domain-like"/>
    <property type="match status" value="1"/>
</dbReference>
<dbReference type="Gene3D" id="1.10.10.10">
    <property type="entry name" value="Winged helix-like DNA-binding domain superfamily/Winged helix DNA-binding domain"/>
    <property type="match status" value="1"/>
</dbReference>
<dbReference type="Pfam" id="PF07729">
    <property type="entry name" value="FCD"/>
    <property type="match status" value="1"/>
</dbReference>
<dbReference type="PROSITE" id="PS50949">
    <property type="entry name" value="HTH_GNTR"/>
    <property type="match status" value="1"/>
</dbReference>
<dbReference type="SUPFAM" id="SSF48008">
    <property type="entry name" value="GntR ligand-binding domain-like"/>
    <property type="match status" value="1"/>
</dbReference>
<dbReference type="CDD" id="cd07377">
    <property type="entry name" value="WHTH_GntR"/>
    <property type="match status" value="1"/>
</dbReference>
<dbReference type="Pfam" id="PF00392">
    <property type="entry name" value="GntR"/>
    <property type="match status" value="1"/>
</dbReference>
<dbReference type="InterPro" id="IPR008920">
    <property type="entry name" value="TF_FadR/GntR_C"/>
</dbReference>
<dbReference type="InterPro" id="IPR011711">
    <property type="entry name" value="GntR_C"/>
</dbReference>
<name>A0A4S8P7Z3_9HYPH</name>
<organism evidence="5 6">
    <name type="scientific">Peteryoungia ipomoeae</name>
    <dbReference type="NCBI Taxonomy" id="1210932"/>
    <lineage>
        <taxon>Bacteria</taxon>
        <taxon>Pseudomonadati</taxon>
        <taxon>Pseudomonadota</taxon>
        <taxon>Alphaproteobacteria</taxon>
        <taxon>Hyphomicrobiales</taxon>
        <taxon>Rhizobiaceae</taxon>
        <taxon>Peteryoungia</taxon>
    </lineage>
</organism>
<feature type="domain" description="HTH gntR-type" evidence="4">
    <location>
        <begin position="20"/>
        <end position="87"/>
    </location>
</feature>
<keyword evidence="1" id="KW-0805">Transcription regulation</keyword>
<dbReference type="PANTHER" id="PTHR43537:SF53">
    <property type="entry name" value="HTH-TYPE TRANSCRIPTIONAL REPRESSOR NANR"/>
    <property type="match status" value="1"/>
</dbReference>
<keyword evidence="2" id="KW-0238">DNA-binding</keyword>
<dbReference type="GO" id="GO:0003700">
    <property type="term" value="F:DNA-binding transcription factor activity"/>
    <property type="evidence" value="ECO:0007669"/>
    <property type="project" value="InterPro"/>
</dbReference>
<dbReference type="GO" id="GO:0003677">
    <property type="term" value="F:DNA binding"/>
    <property type="evidence" value="ECO:0007669"/>
    <property type="project" value="UniProtKB-KW"/>
</dbReference>
<comment type="caution">
    <text evidence="5">The sequence shown here is derived from an EMBL/GenBank/DDBJ whole genome shotgun (WGS) entry which is preliminary data.</text>
</comment>
<keyword evidence="3" id="KW-0804">Transcription</keyword>